<evidence type="ECO:0000313" key="11">
    <source>
        <dbReference type="EMBL" id="MET1489660.1"/>
    </source>
</evidence>
<evidence type="ECO:0000259" key="10">
    <source>
        <dbReference type="PROSITE" id="PS50109"/>
    </source>
</evidence>
<dbReference type="Pfam" id="PF00989">
    <property type="entry name" value="PAS"/>
    <property type="match status" value="1"/>
</dbReference>
<dbReference type="InterPro" id="IPR003661">
    <property type="entry name" value="HisK_dim/P_dom"/>
</dbReference>
<dbReference type="Gene3D" id="3.30.450.20">
    <property type="entry name" value="PAS domain"/>
    <property type="match status" value="1"/>
</dbReference>
<dbReference type="InterPro" id="IPR035965">
    <property type="entry name" value="PAS-like_dom_sf"/>
</dbReference>
<feature type="domain" description="Histidine kinase" evidence="10">
    <location>
        <begin position="254"/>
        <end position="486"/>
    </location>
</feature>
<keyword evidence="9" id="KW-0812">Transmembrane</keyword>
<keyword evidence="4" id="KW-0808">Transferase</keyword>
<keyword evidence="5" id="KW-0547">Nucleotide-binding</keyword>
<dbReference type="NCBIfam" id="TIGR00229">
    <property type="entry name" value="sensory_box"/>
    <property type="match status" value="1"/>
</dbReference>
<dbReference type="SUPFAM" id="SSF55874">
    <property type="entry name" value="ATPase domain of HSP90 chaperone/DNA topoisomerase II/histidine kinase"/>
    <property type="match status" value="1"/>
</dbReference>
<evidence type="ECO:0000313" key="12">
    <source>
        <dbReference type="Proteomes" id="UP001548590"/>
    </source>
</evidence>
<dbReference type="InterPro" id="IPR000014">
    <property type="entry name" value="PAS"/>
</dbReference>
<comment type="catalytic activity">
    <reaction evidence="1">
        <text>ATP + protein L-histidine = ADP + protein N-phospho-L-histidine.</text>
        <dbReference type="EC" id="2.7.13.3"/>
    </reaction>
</comment>
<evidence type="ECO:0000256" key="5">
    <source>
        <dbReference type="ARBA" id="ARBA00022741"/>
    </source>
</evidence>
<evidence type="ECO:0000256" key="4">
    <source>
        <dbReference type="ARBA" id="ARBA00022679"/>
    </source>
</evidence>
<sequence>MTPARHAAAGLLLMPALARANHGSGQDVSGPLLWSIGLLCLVVVLVLLYLFRQTMLASERRSTSSLLLPEEPGAPGSGPSHFNTLFALTPVPVSIVRLADGVHLEVNATWERVSGWSRDEVLGRTTRDINGWVSDAERADYLAVLKRDGRIDNLPVRFRLRNGKIRHFLSHCRIIEYARVTCIFSAYVDITEQLQAEASLIELNARLEQRVAERTAELARANASLEASLGTLKLTRDELVHFETMASLGSMVAGISHELNTPLGNALTLGSSLHDQVQGFRRRLHDGPLTRSALDEFLDDLDQGSGLLTRSLERAAELVTSFKQVAVDQSSERRRRFMLDELVNDVLNTLRPSLRHRPVELKVLLDKAITMDSYPGPLGQVIVNLVQNALIHGLADVAQGSIRIEALLSGEHEAELRISDNGSGISAEHLPRIFDPFFTTRLGSGGSGLGLSIVHRIVTTVLGGSIKVSSTPGEGSTFRILLPLEAPHQTPPAPLVPPHD</sequence>
<evidence type="ECO:0000256" key="1">
    <source>
        <dbReference type="ARBA" id="ARBA00000085"/>
    </source>
</evidence>
<accession>A0ABV2CP35</accession>
<evidence type="ECO:0000256" key="2">
    <source>
        <dbReference type="ARBA" id="ARBA00012438"/>
    </source>
</evidence>
<dbReference type="SUPFAM" id="SSF55785">
    <property type="entry name" value="PYP-like sensor domain (PAS domain)"/>
    <property type="match status" value="1"/>
</dbReference>
<keyword evidence="7 11" id="KW-0067">ATP-binding</keyword>
<dbReference type="Pfam" id="PF02518">
    <property type="entry name" value="HATPase_c"/>
    <property type="match status" value="1"/>
</dbReference>
<gene>
    <name evidence="11" type="ORF">ABVT11_07455</name>
</gene>
<reference evidence="11 12" key="1">
    <citation type="submission" date="2024-07" db="EMBL/GenBank/DDBJ databases">
        <title>Uliginosibacterium paludis KCTC:42655.</title>
        <authorList>
            <person name="Kim M.K."/>
        </authorList>
    </citation>
    <scope>NUCLEOTIDE SEQUENCE [LARGE SCALE GENOMIC DNA]</scope>
    <source>
        <strain evidence="11 12">KCTC 42655</strain>
    </source>
</reference>
<dbReference type="CDD" id="cd00130">
    <property type="entry name" value="PAS"/>
    <property type="match status" value="1"/>
</dbReference>
<keyword evidence="6" id="KW-0418">Kinase</keyword>
<evidence type="ECO:0000256" key="8">
    <source>
        <dbReference type="ARBA" id="ARBA00023012"/>
    </source>
</evidence>
<dbReference type="EC" id="2.7.13.3" evidence="2"/>
<dbReference type="EMBL" id="JBEWLZ010000003">
    <property type="protein sequence ID" value="MET1489660.1"/>
    <property type="molecule type" value="Genomic_DNA"/>
</dbReference>
<dbReference type="InterPro" id="IPR013767">
    <property type="entry name" value="PAS_fold"/>
</dbReference>
<protein>
    <recommendedName>
        <fullName evidence="2">histidine kinase</fullName>
        <ecNumber evidence="2">2.7.13.3</ecNumber>
    </recommendedName>
</protein>
<dbReference type="InterPro" id="IPR036097">
    <property type="entry name" value="HisK_dim/P_sf"/>
</dbReference>
<dbReference type="PRINTS" id="PR00344">
    <property type="entry name" value="BCTRLSENSOR"/>
</dbReference>
<dbReference type="CDD" id="cd00082">
    <property type="entry name" value="HisKA"/>
    <property type="match status" value="1"/>
</dbReference>
<evidence type="ECO:0000256" key="6">
    <source>
        <dbReference type="ARBA" id="ARBA00022777"/>
    </source>
</evidence>
<dbReference type="InterPro" id="IPR004358">
    <property type="entry name" value="Sig_transdc_His_kin-like_C"/>
</dbReference>
<dbReference type="InterPro" id="IPR003594">
    <property type="entry name" value="HATPase_dom"/>
</dbReference>
<keyword evidence="3" id="KW-0597">Phosphoprotein</keyword>
<dbReference type="Gene3D" id="3.30.565.10">
    <property type="entry name" value="Histidine kinase-like ATPase, C-terminal domain"/>
    <property type="match status" value="1"/>
</dbReference>
<name>A0ABV2CP35_9RHOO</name>
<dbReference type="InterPro" id="IPR036890">
    <property type="entry name" value="HATPase_C_sf"/>
</dbReference>
<dbReference type="PANTHER" id="PTHR43065">
    <property type="entry name" value="SENSOR HISTIDINE KINASE"/>
    <property type="match status" value="1"/>
</dbReference>
<keyword evidence="8" id="KW-0902">Two-component regulatory system</keyword>
<dbReference type="InterPro" id="IPR005467">
    <property type="entry name" value="His_kinase_dom"/>
</dbReference>
<dbReference type="Gene3D" id="1.10.287.130">
    <property type="match status" value="1"/>
</dbReference>
<proteinExistence type="predicted"/>
<dbReference type="SMART" id="SM00387">
    <property type="entry name" value="HATPase_c"/>
    <property type="match status" value="1"/>
</dbReference>
<dbReference type="RefSeq" id="WP_345925081.1">
    <property type="nucleotide sequence ID" value="NZ_JBDIVF010000002.1"/>
</dbReference>
<evidence type="ECO:0000256" key="9">
    <source>
        <dbReference type="SAM" id="Phobius"/>
    </source>
</evidence>
<dbReference type="SUPFAM" id="SSF47384">
    <property type="entry name" value="Homodimeric domain of signal transducing histidine kinase"/>
    <property type="match status" value="1"/>
</dbReference>
<evidence type="ECO:0000256" key="7">
    <source>
        <dbReference type="ARBA" id="ARBA00022840"/>
    </source>
</evidence>
<keyword evidence="9" id="KW-0472">Membrane</keyword>
<evidence type="ECO:0000256" key="3">
    <source>
        <dbReference type="ARBA" id="ARBA00022553"/>
    </source>
</evidence>
<dbReference type="PROSITE" id="PS50109">
    <property type="entry name" value="HIS_KIN"/>
    <property type="match status" value="1"/>
</dbReference>
<keyword evidence="12" id="KW-1185">Reference proteome</keyword>
<organism evidence="11 12">
    <name type="scientific">Uliginosibacterium paludis</name>
    <dbReference type="NCBI Taxonomy" id="1615952"/>
    <lineage>
        <taxon>Bacteria</taxon>
        <taxon>Pseudomonadati</taxon>
        <taxon>Pseudomonadota</taxon>
        <taxon>Betaproteobacteria</taxon>
        <taxon>Rhodocyclales</taxon>
        <taxon>Zoogloeaceae</taxon>
        <taxon>Uliginosibacterium</taxon>
    </lineage>
</organism>
<feature type="transmembrane region" description="Helical" evidence="9">
    <location>
        <begin position="30"/>
        <end position="51"/>
    </location>
</feature>
<keyword evidence="9" id="KW-1133">Transmembrane helix</keyword>
<dbReference type="Proteomes" id="UP001548590">
    <property type="component" value="Unassembled WGS sequence"/>
</dbReference>
<dbReference type="GO" id="GO:0005524">
    <property type="term" value="F:ATP binding"/>
    <property type="evidence" value="ECO:0007669"/>
    <property type="project" value="UniProtKB-KW"/>
</dbReference>
<comment type="caution">
    <text evidence="11">The sequence shown here is derived from an EMBL/GenBank/DDBJ whole genome shotgun (WGS) entry which is preliminary data.</text>
</comment>